<dbReference type="Gene3D" id="1.10.8.730">
    <property type="match status" value="1"/>
</dbReference>
<keyword evidence="2" id="KW-0067">ATP-binding</keyword>
<protein>
    <submittedName>
        <fullName evidence="2">ATP-binding protein</fullName>
    </submittedName>
</protein>
<dbReference type="InterPro" id="IPR027417">
    <property type="entry name" value="P-loop_NTPase"/>
</dbReference>
<dbReference type="Gene3D" id="3.40.50.300">
    <property type="entry name" value="P-loop containing nucleotide triphosphate hydrolases"/>
    <property type="match status" value="1"/>
</dbReference>
<dbReference type="InterPro" id="IPR003593">
    <property type="entry name" value="AAA+_ATPase"/>
</dbReference>
<proteinExistence type="predicted"/>
<accession>A0A6I1MQQ6</accession>
<keyword evidence="2" id="KW-0547">Nucleotide-binding</keyword>
<dbReference type="EMBL" id="WHJC01000423">
    <property type="protein sequence ID" value="MPQ45070.1"/>
    <property type="molecule type" value="Genomic_DNA"/>
</dbReference>
<organism evidence="2 3">
    <name type="scientific">Clostridium tarantellae</name>
    <dbReference type="NCBI Taxonomy" id="39493"/>
    <lineage>
        <taxon>Bacteria</taxon>
        <taxon>Bacillati</taxon>
        <taxon>Bacillota</taxon>
        <taxon>Clostridia</taxon>
        <taxon>Eubacteriales</taxon>
        <taxon>Clostridiaceae</taxon>
        <taxon>Clostridium</taxon>
    </lineage>
</organism>
<evidence type="ECO:0000259" key="1">
    <source>
        <dbReference type="SMART" id="SM00382"/>
    </source>
</evidence>
<feature type="domain" description="AAA+ ATPase" evidence="1">
    <location>
        <begin position="239"/>
        <end position="567"/>
    </location>
</feature>
<dbReference type="RefSeq" id="WP_152892057.1">
    <property type="nucleotide sequence ID" value="NZ_WHJC01000423.1"/>
</dbReference>
<dbReference type="GO" id="GO:0005524">
    <property type="term" value="F:ATP binding"/>
    <property type="evidence" value="ECO:0007669"/>
    <property type="project" value="UniProtKB-KW"/>
</dbReference>
<dbReference type="InterPro" id="IPR043964">
    <property type="entry name" value="P-loop_TraG"/>
</dbReference>
<sequence length="632" mass="72765">MELFKKNINYNPYFLNKIQPVGGIRFKARSIVKGDGYEACVHLYDFPSYVNDFWLQQLLSFDDIVTTIDVSTENRKNALEQINTAISEQLMRVAEVSNNIDKIEANNTANMLIGLVEDITTREEIVKQVTIRYYLSGKTELELDNKIKNLLSQLESIGYRGAVFLNEQEYEWKSLFLSATNQKYLPNKRIGKHIPSIALGGGYPFHYTELNDETGMFMGTTRTGGNVILDTFTKDSIRKSYNALVIGVMGSGKSTLLKKLLNNNSIVENTVRILDIAGEFKTLVEILGGKIVALDGSDGIINPLQIFATIIDENTNEVLKEQSYMQHLSKVSMMYQFLSPEATHEELREFERLLNDFYEQFGIEKNKATEYKTNEYPIMENFLDYIQEEFYEDKFIGKIKDTLSENRQKRLESIILSIDNLVRSYGKLFNGHSSIEDLTKEQIVSFELKSLVDVDKRIFNAQTFNILTMLWNNALTQGLSEKKAFDKNEKNVQETRKYLLLIDEAHKFINSNNIMAVDYLIRFEREARKYFSGLIFATQSIRDVVPNVSDGEVFEKIRTLFELTQYKFIMQQDNNAKDILYKVFNGQLTHSEIELIPNFETGDCILTINGYKNINFHIEVSDKEKFLFTGGA</sequence>
<dbReference type="PANTHER" id="PTHR42957:SF1">
    <property type="entry name" value="HELICASE MJ1565-RELATED"/>
    <property type="match status" value="1"/>
</dbReference>
<evidence type="ECO:0000313" key="2">
    <source>
        <dbReference type="EMBL" id="MPQ45070.1"/>
    </source>
</evidence>
<dbReference type="OrthoDB" id="9804380at2"/>
<dbReference type="InterPro" id="IPR008571">
    <property type="entry name" value="HerA-like"/>
</dbReference>
<reference evidence="2 3" key="1">
    <citation type="submission" date="2019-10" db="EMBL/GenBank/DDBJ databases">
        <title>The Genome Sequence of Clostridium tarantellae Isolated from Fish Brain.</title>
        <authorList>
            <person name="Bano L."/>
            <person name="Kiel M."/>
            <person name="Sales G."/>
            <person name="Doxey A.C."/>
            <person name="Mansfield M.J."/>
            <person name="Schiavone M."/>
            <person name="Rossetto O."/>
            <person name="Pirazzini M."/>
            <person name="Dobrindt U."/>
            <person name="Montecucco C."/>
        </authorList>
    </citation>
    <scope>NUCLEOTIDE SEQUENCE [LARGE SCALE GENOMIC DNA]</scope>
    <source>
        <strain evidence="2 3">DSM 3997</strain>
    </source>
</reference>
<dbReference type="SUPFAM" id="SSF52540">
    <property type="entry name" value="P-loop containing nucleoside triphosphate hydrolases"/>
    <property type="match status" value="1"/>
</dbReference>
<comment type="caution">
    <text evidence="2">The sequence shown here is derived from an EMBL/GenBank/DDBJ whole genome shotgun (WGS) entry which is preliminary data.</text>
</comment>
<dbReference type="Pfam" id="PF19044">
    <property type="entry name" value="P-loop_TraG"/>
    <property type="match status" value="1"/>
</dbReference>
<dbReference type="Proteomes" id="UP000430345">
    <property type="component" value="Unassembled WGS sequence"/>
</dbReference>
<evidence type="ECO:0000313" key="3">
    <source>
        <dbReference type="Proteomes" id="UP000430345"/>
    </source>
</evidence>
<dbReference type="SMART" id="SM00382">
    <property type="entry name" value="AAA"/>
    <property type="match status" value="1"/>
</dbReference>
<name>A0A6I1MQQ6_9CLOT</name>
<gene>
    <name evidence="2" type="ORF">GBZ86_15205</name>
</gene>
<dbReference type="PANTHER" id="PTHR42957">
    <property type="entry name" value="HELICASE MJ1565-RELATED"/>
    <property type="match status" value="1"/>
</dbReference>
<dbReference type="AlphaFoldDB" id="A0A6I1MQQ6"/>
<keyword evidence="3" id="KW-1185">Reference proteome</keyword>